<sequence length="85" mass="8987">MSTDDDGTGVGAALDDGADKGGNGETPLGIHRVERASLEEVVDLHAFFAPRSTNADLPCPRKRIHALRVPAGRPEKCPETLEHSG</sequence>
<accession>A0A2P7QKB0</accession>
<name>A0A2P7QKB0_9SPHN</name>
<dbReference type="AlphaFoldDB" id="A0A2P7QKB0"/>
<evidence type="ECO:0000313" key="3">
    <source>
        <dbReference type="Proteomes" id="UP000241167"/>
    </source>
</evidence>
<dbReference type="Proteomes" id="UP000241167">
    <property type="component" value="Unassembled WGS sequence"/>
</dbReference>
<comment type="caution">
    <text evidence="2">The sequence shown here is derived from an EMBL/GenBank/DDBJ whole genome shotgun (WGS) entry which is preliminary data.</text>
</comment>
<reference evidence="2 3" key="1">
    <citation type="submission" date="2018-03" db="EMBL/GenBank/DDBJ databases">
        <title>The draft genome of Sphingosinicella sp. GL-C-18.</title>
        <authorList>
            <person name="Liu L."/>
            <person name="Li L."/>
            <person name="Liang L."/>
            <person name="Zhang X."/>
            <person name="Wang T."/>
        </authorList>
    </citation>
    <scope>NUCLEOTIDE SEQUENCE [LARGE SCALE GENOMIC DNA]</scope>
    <source>
        <strain evidence="2 3">GL-C-18</strain>
    </source>
</reference>
<evidence type="ECO:0000256" key="1">
    <source>
        <dbReference type="SAM" id="MobiDB-lite"/>
    </source>
</evidence>
<keyword evidence="3" id="KW-1185">Reference proteome</keyword>
<feature type="region of interest" description="Disordered" evidence="1">
    <location>
        <begin position="1"/>
        <end position="30"/>
    </location>
</feature>
<dbReference type="EMBL" id="PXYI01000006">
    <property type="protein sequence ID" value="PSJ38372.1"/>
    <property type="molecule type" value="Genomic_DNA"/>
</dbReference>
<organism evidence="2 3">
    <name type="scientific">Allosphingosinicella deserti</name>
    <dbReference type="NCBI Taxonomy" id="2116704"/>
    <lineage>
        <taxon>Bacteria</taxon>
        <taxon>Pseudomonadati</taxon>
        <taxon>Pseudomonadota</taxon>
        <taxon>Alphaproteobacteria</taxon>
        <taxon>Sphingomonadales</taxon>
        <taxon>Sphingomonadaceae</taxon>
        <taxon>Allosphingosinicella</taxon>
    </lineage>
</organism>
<proteinExistence type="predicted"/>
<evidence type="ECO:0000313" key="2">
    <source>
        <dbReference type="EMBL" id="PSJ38372.1"/>
    </source>
</evidence>
<gene>
    <name evidence="2" type="ORF">C7I55_18135</name>
</gene>
<protein>
    <submittedName>
        <fullName evidence="2">Uncharacterized protein</fullName>
    </submittedName>
</protein>